<dbReference type="Pfam" id="PF24456">
    <property type="entry name" value="RHD_RETREG1-3"/>
    <property type="match status" value="1"/>
</dbReference>
<evidence type="ECO:0000259" key="11">
    <source>
        <dbReference type="Pfam" id="PF24456"/>
    </source>
</evidence>
<feature type="region of interest" description="Disordered" evidence="9">
    <location>
        <begin position="433"/>
        <end position="486"/>
    </location>
</feature>
<dbReference type="PANTHER" id="PTHR28659">
    <property type="entry name" value="RETICULON-LIKE PROTEIN"/>
    <property type="match status" value="1"/>
</dbReference>
<dbReference type="GO" id="GO:0005789">
    <property type="term" value="C:endoplasmic reticulum membrane"/>
    <property type="evidence" value="ECO:0000318"/>
    <property type="project" value="GO_Central"/>
</dbReference>
<dbReference type="InterPro" id="IPR043384">
    <property type="entry name" value="RETREG1/3"/>
</dbReference>
<feature type="transmembrane region" description="Helical" evidence="10">
    <location>
        <begin position="109"/>
        <end position="131"/>
    </location>
</feature>
<dbReference type="InterPro" id="IPR055255">
    <property type="entry name" value="RETR1_RHD"/>
</dbReference>
<evidence type="ECO:0000256" key="7">
    <source>
        <dbReference type="ARBA" id="ARBA00023006"/>
    </source>
</evidence>
<dbReference type="CTD" id="108719081"/>
<dbReference type="OrthoDB" id="10029527at2759"/>
<feature type="compositionally biased region" description="Basic and acidic residues" evidence="9">
    <location>
        <begin position="340"/>
        <end position="356"/>
    </location>
</feature>
<dbReference type="AlphaFoldDB" id="A0A8J1KXZ0"/>
<proteinExistence type="inferred from homology"/>
<keyword evidence="5" id="KW-0256">Endoplasmic reticulum</keyword>
<sequence length="496" mass="54832">MHPASFYPCCLQTGDCREAEASQATVGFALEALMDPTNEAGGELHAVTLTALGGAELQTMSEAEEGSHKVSVALNFLNILTWHRPVRSLVTFLCANCLFWFLALTPWRMYHLISLILLGVVMFQILQHFLLSRSRGAHLWRKISLRKSIYKVSDFNVVILQDLWEIMTSSECKPRLGQCILESWSSYSELLHFKQRNPGKFCLLVCSVCSFFTIMGSYIPEVVLSYLLLLFAFLCPFLKCNEFGQIVCSKVKTVLQKLNFGFQAYVIQWIKARTKKEVEEDIKGDESELDLSALCPQINPATVGKELSVSDTEPSEVSWTDNGTFNLSEGYTPQTDTSDDFDRPSDQEEAFSRDLTEFLSGSGSNDDDSIISLPSMPTSQHGKRSKLNDEIYSAAALSLVHDSEETFNLISGIAGEAIIVAVSAAITDQLQSSLLSSPPPSASSAEDTEEADDFELLDQSELEDLDEGLENSPRQDPNGKKPSSGFLFSLLGAINT</sequence>
<comment type="similarity">
    <text evidence="2">Belongs to the RETREG family.</text>
</comment>
<dbReference type="GO" id="GO:0061709">
    <property type="term" value="P:reticulophagy"/>
    <property type="evidence" value="ECO:0000318"/>
    <property type="project" value="GO_Central"/>
</dbReference>
<gene>
    <name evidence="13" type="primary">retreg1.L</name>
</gene>
<organism evidence="12 13">
    <name type="scientific">Xenopus laevis</name>
    <name type="common">African clawed frog</name>
    <dbReference type="NCBI Taxonomy" id="8355"/>
    <lineage>
        <taxon>Eukaryota</taxon>
        <taxon>Metazoa</taxon>
        <taxon>Chordata</taxon>
        <taxon>Craniata</taxon>
        <taxon>Vertebrata</taxon>
        <taxon>Euteleostomi</taxon>
        <taxon>Amphibia</taxon>
        <taxon>Batrachia</taxon>
        <taxon>Anura</taxon>
        <taxon>Pipoidea</taxon>
        <taxon>Pipidae</taxon>
        <taxon>Xenopodinae</taxon>
        <taxon>Xenopus</taxon>
        <taxon>Xenopus</taxon>
    </lineage>
</organism>
<evidence type="ECO:0000256" key="9">
    <source>
        <dbReference type="SAM" id="MobiDB-lite"/>
    </source>
</evidence>
<accession>A0A8J1KXZ0</accession>
<keyword evidence="12" id="KW-1185">Reference proteome</keyword>
<evidence type="ECO:0000256" key="1">
    <source>
        <dbReference type="ARBA" id="ARBA00004477"/>
    </source>
</evidence>
<dbReference type="GO" id="GO:0043524">
    <property type="term" value="P:negative regulation of neuron apoptotic process"/>
    <property type="evidence" value="ECO:0000318"/>
    <property type="project" value="GO_Central"/>
</dbReference>
<keyword evidence="7" id="KW-0072">Autophagy</keyword>
<feature type="compositionally biased region" description="Polar residues" evidence="9">
    <location>
        <begin position="309"/>
        <end position="336"/>
    </location>
</feature>
<evidence type="ECO:0000256" key="3">
    <source>
        <dbReference type="ARBA" id="ARBA00022553"/>
    </source>
</evidence>
<name>A0A8J1KXZ0_XENLA</name>
<evidence type="ECO:0000313" key="13">
    <source>
        <dbReference type="RefSeq" id="XP_041422171.1"/>
    </source>
</evidence>
<keyword evidence="6 10" id="KW-1133">Transmembrane helix</keyword>
<feature type="transmembrane region" description="Helical" evidence="10">
    <location>
        <begin position="86"/>
        <end position="103"/>
    </location>
</feature>
<evidence type="ECO:0000256" key="4">
    <source>
        <dbReference type="ARBA" id="ARBA00022692"/>
    </source>
</evidence>
<feature type="compositionally biased region" description="Acidic residues" evidence="9">
    <location>
        <begin position="446"/>
        <end position="469"/>
    </location>
</feature>
<dbReference type="PANTHER" id="PTHR28659:SF3">
    <property type="entry name" value="RETICULOPHAGY REGULATOR 1"/>
    <property type="match status" value="1"/>
</dbReference>
<dbReference type="InterPro" id="IPR057282">
    <property type="entry name" value="RETREG1-3-like_RHD"/>
</dbReference>
<evidence type="ECO:0000256" key="6">
    <source>
        <dbReference type="ARBA" id="ARBA00022989"/>
    </source>
</evidence>
<evidence type="ECO:0000256" key="2">
    <source>
        <dbReference type="ARBA" id="ARBA00006299"/>
    </source>
</evidence>
<keyword evidence="3" id="KW-0597">Phosphoprotein</keyword>
<dbReference type="RefSeq" id="XP_041422171.1">
    <property type="nucleotide sequence ID" value="XM_041566237.1"/>
</dbReference>
<dbReference type="Proteomes" id="UP000186698">
    <property type="component" value="Chromosome 6L"/>
</dbReference>
<evidence type="ECO:0000313" key="12">
    <source>
        <dbReference type="Proteomes" id="UP000186698"/>
    </source>
</evidence>
<evidence type="ECO:0000256" key="10">
    <source>
        <dbReference type="SAM" id="Phobius"/>
    </source>
</evidence>
<feature type="domain" description="RETREG1-3/ARL6IP-like N-terminal reticulon-homology" evidence="11">
    <location>
        <begin position="77"/>
        <end position="261"/>
    </location>
</feature>
<comment type="subcellular location">
    <subcellularLocation>
        <location evidence="1">Endoplasmic reticulum membrane</location>
        <topology evidence="1">Multi-pass membrane protein</topology>
    </subcellularLocation>
</comment>
<feature type="transmembrane region" description="Helical" evidence="10">
    <location>
        <begin position="201"/>
        <end position="234"/>
    </location>
</feature>
<keyword evidence="8 10" id="KW-0472">Membrane</keyword>
<reference evidence="13" key="1">
    <citation type="submission" date="2025-08" db="UniProtKB">
        <authorList>
            <consortium name="RefSeq"/>
        </authorList>
    </citation>
    <scope>IDENTIFICATION</scope>
    <source>
        <strain evidence="13">J_2021</strain>
        <tissue evidence="13">Erythrocytes</tissue>
    </source>
</reference>
<feature type="region of interest" description="Disordered" evidence="9">
    <location>
        <begin position="305"/>
        <end position="384"/>
    </location>
</feature>
<evidence type="ECO:0000256" key="8">
    <source>
        <dbReference type="ARBA" id="ARBA00023136"/>
    </source>
</evidence>
<dbReference type="GeneID" id="108719081"/>
<dbReference type="CDD" id="cd22560">
    <property type="entry name" value="RETR1_RHD"/>
    <property type="match status" value="1"/>
</dbReference>
<protein>
    <submittedName>
        <fullName evidence="13">Reticulophagy regulator 1 isoform X1</fullName>
    </submittedName>
</protein>
<evidence type="ECO:0000256" key="5">
    <source>
        <dbReference type="ARBA" id="ARBA00022824"/>
    </source>
</evidence>
<keyword evidence="4 10" id="KW-0812">Transmembrane</keyword>